<dbReference type="HOGENOM" id="CLU_069356_12_9_6"/>
<dbReference type="Pfam" id="PF00440">
    <property type="entry name" value="TetR_N"/>
    <property type="match status" value="1"/>
</dbReference>
<dbReference type="STRING" id="458817.Shal_3931"/>
<dbReference type="PANTHER" id="PTHR30055">
    <property type="entry name" value="HTH-TYPE TRANSCRIPTIONAL REGULATOR RUTR"/>
    <property type="match status" value="1"/>
</dbReference>
<dbReference type="PROSITE" id="PS01081">
    <property type="entry name" value="HTH_TETR_1"/>
    <property type="match status" value="1"/>
</dbReference>
<dbReference type="PROSITE" id="PS50977">
    <property type="entry name" value="HTH_TETR_2"/>
    <property type="match status" value="1"/>
</dbReference>
<dbReference type="PRINTS" id="PR00455">
    <property type="entry name" value="HTHTETR"/>
</dbReference>
<keyword evidence="5" id="KW-1185">Reference proteome</keyword>
<dbReference type="InterPro" id="IPR009057">
    <property type="entry name" value="Homeodomain-like_sf"/>
</dbReference>
<dbReference type="InterPro" id="IPR050109">
    <property type="entry name" value="HTH-type_TetR-like_transc_reg"/>
</dbReference>
<sequence>MKITLMNERSFILGYTMHNKYELILRAAEKIIAAGGIQGLSMQLVATEAGVAAGTIYRYFKDKDQLILELRKDVLSQVASAILEDHQIGTIEQRFKRIWMKMYNYGKQPSPANLSYEQYANLPVINTQEIRQLEMQLFAPLQQLFEQGKAQGLIQPLHPRMLYALAMEPAMTMARTCRRGLIDYQPKDITFACDLCWRAILSPNTTTATI</sequence>
<dbReference type="Proteomes" id="UP000001317">
    <property type="component" value="Chromosome"/>
</dbReference>
<evidence type="ECO:0000313" key="4">
    <source>
        <dbReference type="EMBL" id="ABZ78471.1"/>
    </source>
</evidence>
<name>B0TJQ3_SHEHH</name>
<gene>
    <name evidence="4" type="ordered locus">Shal_3931</name>
</gene>
<dbReference type="InterPro" id="IPR054422">
    <property type="entry name" value="TetR-like_HI_0893_C"/>
</dbReference>
<dbReference type="InterPro" id="IPR023772">
    <property type="entry name" value="DNA-bd_HTH_TetR-type_CS"/>
</dbReference>
<dbReference type="EMBL" id="CP000931">
    <property type="protein sequence ID" value="ABZ78471.1"/>
    <property type="molecule type" value="Genomic_DNA"/>
</dbReference>
<feature type="DNA-binding region" description="H-T-H motif" evidence="2">
    <location>
        <begin position="41"/>
        <end position="60"/>
    </location>
</feature>
<dbReference type="KEGG" id="shl:Shal_3931"/>
<evidence type="ECO:0000313" key="5">
    <source>
        <dbReference type="Proteomes" id="UP000001317"/>
    </source>
</evidence>
<dbReference type="GO" id="GO:0003700">
    <property type="term" value="F:DNA-binding transcription factor activity"/>
    <property type="evidence" value="ECO:0007669"/>
    <property type="project" value="TreeGrafter"/>
</dbReference>
<keyword evidence="1 2" id="KW-0238">DNA-binding</keyword>
<evidence type="ECO:0000259" key="3">
    <source>
        <dbReference type="PROSITE" id="PS50977"/>
    </source>
</evidence>
<organism evidence="4 5">
    <name type="scientific">Shewanella halifaxensis (strain HAW-EB4)</name>
    <dbReference type="NCBI Taxonomy" id="458817"/>
    <lineage>
        <taxon>Bacteria</taxon>
        <taxon>Pseudomonadati</taxon>
        <taxon>Pseudomonadota</taxon>
        <taxon>Gammaproteobacteria</taxon>
        <taxon>Alteromonadales</taxon>
        <taxon>Shewanellaceae</taxon>
        <taxon>Shewanella</taxon>
    </lineage>
</organism>
<proteinExistence type="predicted"/>
<dbReference type="PANTHER" id="PTHR30055:SF207">
    <property type="entry name" value="HTH-TYPE TRANSCRIPTIONAL REPRESSOR FATR"/>
    <property type="match status" value="1"/>
</dbReference>
<feature type="domain" description="HTH tetR-type" evidence="3">
    <location>
        <begin position="18"/>
        <end position="78"/>
    </location>
</feature>
<dbReference type="SUPFAM" id="SSF46689">
    <property type="entry name" value="Homeodomain-like"/>
    <property type="match status" value="1"/>
</dbReference>
<accession>B0TJQ3</accession>
<dbReference type="Pfam" id="PF22604">
    <property type="entry name" value="TetR_HI_0893_C"/>
    <property type="match status" value="1"/>
</dbReference>
<evidence type="ECO:0000256" key="1">
    <source>
        <dbReference type="ARBA" id="ARBA00023125"/>
    </source>
</evidence>
<dbReference type="InterPro" id="IPR001647">
    <property type="entry name" value="HTH_TetR"/>
</dbReference>
<dbReference type="AlphaFoldDB" id="B0TJQ3"/>
<dbReference type="eggNOG" id="COG1309">
    <property type="taxonomic scope" value="Bacteria"/>
</dbReference>
<dbReference type="GO" id="GO:0000976">
    <property type="term" value="F:transcription cis-regulatory region binding"/>
    <property type="evidence" value="ECO:0007669"/>
    <property type="project" value="TreeGrafter"/>
</dbReference>
<protein>
    <submittedName>
        <fullName evidence="4">Transcriptional regulator, TetR family</fullName>
    </submittedName>
</protein>
<dbReference type="Gene3D" id="1.10.357.10">
    <property type="entry name" value="Tetracycline Repressor, domain 2"/>
    <property type="match status" value="1"/>
</dbReference>
<evidence type="ECO:0000256" key="2">
    <source>
        <dbReference type="PROSITE-ProRule" id="PRU00335"/>
    </source>
</evidence>
<reference evidence="4" key="1">
    <citation type="submission" date="2008-01" db="EMBL/GenBank/DDBJ databases">
        <title>Complete sequence of Shewanella halifaxensis HAW-EB4.</title>
        <authorList>
            <consortium name="US DOE Joint Genome Institute"/>
            <person name="Copeland A."/>
            <person name="Lucas S."/>
            <person name="Lapidus A."/>
            <person name="Glavina del Rio T."/>
            <person name="Dalin E."/>
            <person name="Tice H."/>
            <person name="Bruce D."/>
            <person name="Goodwin L."/>
            <person name="Pitluck S."/>
            <person name="Sims D."/>
            <person name="Brettin T."/>
            <person name="Detter J.C."/>
            <person name="Han C."/>
            <person name="Kuske C.R."/>
            <person name="Schmutz J."/>
            <person name="Larimer F."/>
            <person name="Land M."/>
            <person name="Hauser L."/>
            <person name="Kyrpides N."/>
            <person name="Kim E."/>
            <person name="Zhao J.-S."/>
            <person name="Richardson P."/>
        </authorList>
    </citation>
    <scope>NUCLEOTIDE SEQUENCE [LARGE SCALE GENOMIC DNA]</scope>
    <source>
        <strain evidence="4">HAW-EB4</strain>
    </source>
</reference>